<dbReference type="HOGENOM" id="CLU_1964117_0_0_7"/>
<evidence type="ECO:0000313" key="2">
    <source>
        <dbReference type="EMBL" id="ETD25639.1"/>
    </source>
</evidence>
<gene>
    <name evidence="2" type="ORF">HMPREF2087_01467</name>
</gene>
<dbReference type="OrthoDB" id="9761012at2"/>
<dbReference type="RefSeq" id="WP_023930483.1">
    <property type="nucleotide sequence ID" value="NZ_KI669458.1"/>
</dbReference>
<dbReference type="Pfam" id="PF12950">
    <property type="entry name" value="TaqI_C"/>
    <property type="match status" value="1"/>
</dbReference>
<protein>
    <recommendedName>
        <fullName evidence="1">TaqI-like C-terminal specificity domain-containing protein</fullName>
    </recommendedName>
</protein>
<dbReference type="AlphaFoldDB" id="V8CE61"/>
<organism evidence="2 3">
    <name type="scientific">Helicobacter canis NCTC 12740</name>
    <dbReference type="NCBI Taxonomy" id="1357399"/>
    <lineage>
        <taxon>Bacteria</taxon>
        <taxon>Pseudomonadati</taxon>
        <taxon>Campylobacterota</taxon>
        <taxon>Epsilonproteobacteria</taxon>
        <taxon>Campylobacterales</taxon>
        <taxon>Helicobacteraceae</taxon>
        <taxon>Helicobacter</taxon>
    </lineage>
</organism>
<sequence>MQGYALTPSYQGKIIWAELARKGNSFVVDENGLFTMAGSFLLTINDKTQDCYYLCSALNTPMALFYLEQVYTKLDDTGWQWKKDPLEKIPIPKITESNKHIANEIIELTKQVHLQRDESLEKRIRECFYEIYNFDDEEKKIFETHFLTKGDI</sequence>
<keyword evidence="3" id="KW-1185">Reference proteome</keyword>
<comment type="caution">
    <text evidence="2">The sequence shown here is derived from an EMBL/GenBank/DDBJ whole genome shotgun (WGS) entry which is preliminary data.</text>
</comment>
<name>V8CE61_9HELI</name>
<reference evidence="2 3" key="1">
    <citation type="submission" date="2013-10" db="EMBL/GenBank/DDBJ databases">
        <title>The Genome Sequence of Helicobacter canis NCTC 12740.</title>
        <authorList>
            <consortium name="The Broad Institute Genomics Platform"/>
            <person name="Earl A."/>
            <person name="Fox J.G."/>
            <person name="Shen Z."/>
            <person name="Young S.K."/>
            <person name="Zeng Q."/>
            <person name="Gargeya S."/>
            <person name="Fitzgerald M."/>
            <person name="Abouelleil A."/>
            <person name="Alvarado L."/>
            <person name="Chapman S.B."/>
            <person name="Gainer-Dewar J."/>
            <person name="Goldberg J."/>
            <person name="Griggs A."/>
            <person name="Gujja S."/>
            <person name="Hansen M."/>
            <person name="Howarth C."/>
            <person name="Imamovic A."/>
            <person name="Ireland A."/>
            <person name="Larimer J."/>
            <person name="McCowan C."/>
            <person name="Murphy C."/>
            <person name="Pearson M."/>
            <person name="Poon T.W."/>
            <person name="Priest M."/>
            <person name="Roberts A."/>
            <person name="Saif S."/>
            <person name="Shea T."/>
            <person name="Sykes S."/>
            <person name="Wortman J."/>
            <person name="Nusbaum C."/>
            <person name="Birren B."/>
        </authorList>
    </citation>
    <scope>NUCLEOTIDE SEQUENCE [LARGE SCALE GENOMIC DNA]</scope>
    <source>
        <strain evidence="2 3">NCTC 12740</strain>
    </source>
</reference>
<dbReference type="eggNOG" id="COG0827">
    <property type="taxonomic scope" value="Bacteria"/>
</dbReference>
<accession>V8CE61</accession>
<dbReference type="STRING" id="1357399.HMPREF2087_01467"/>
<dbReference type="EMBL" id="AZJJ01000007">
    <property type="protein sequence ID" value="ETD25639.1"/>
    <property type="molecule type" value="Genomic_DNA"/>
</dbReference>
<proteinExistence type="predicted"/>
<dbReference type="InterPro" id="IPR025931">
    <property type="entry name" value="TaqI_C"/>
</dbReference>
<dbReference type="PATRIC" id="fig|1357399.3.peg.1532"/>
<evidence type="ECO:0000259" key="1">
    <source>
        <dbReference type="Pfam" id="PF12950"/>
    </source>
</evidence>
<feature type="domain" description="TaqI-like C-terminal specificity" evidence="1">
    <location>
        <begin position="11"/>
        <end position="91"/>
    </location>
</feature>
<evidence type="ECO:0000313" key="3">
    <source>
        <dbReference type="Proteomes" id="UP000018688"/>
    </source>
</evidence>
<dbReference type="Proteomes" id="UP000018688">
    <property type="component" value="Unassembled WGS sequence"/>
</dbReference>